<evidence type="ECO:0000256" key="1">
    <source>
        <dbReference type="SAM" id="MobiDB-lite"/>
    </source>
</evidence>
<feature type="region of interest" description="Disordered" evidence="1">
    <location>
        <begin position="1"/>
        <end position="29"/>
    </location>
</feature>
<reference evidence="3 4" key="1">
    <citation type="submission" date="2017-09" db="EMBL/GenBank/DDBJ databases">
        <title>Depth-based differentiation of microbial function through sediment-hosted aquifers and enrichment of novel symbionts in the deep terrestrial subsurface.</title>
        <authorList>
            <person name="Probst A.J."/>
            <person name="Ladd B."/>
            <person name="Jarett J.K."/>
            <person name="Geller-Mcgrath D.E."/>
            <person name="Sieber C.M."/>
            <person name="Emerson J.B."/>
            <person name="Anantharaman K."/>
            <person name="Thomas B.C."/>
            <person name="Malmstrom R."/>
            <person name="Stieglmeier M."/>
            <person name="Klingl A."/>
            <person name="Woyke T."/>
            <person name="Ryan C.M."/>
            <person name="Banfield J.F."/>
        </authorList>
    </citation>
    <scope>NUCLEOTIDE SEQUENCE [LARGE SCALE GENOMIC DNA]</scope>
    <source>
        <strain evidence="3">CG22_combo_CG10-13_8_21_14_all_47_17</strain>
    </source>
</reference>
<feature type="transmembrane region" description="Helical" evidence="2">
    <location>
        <begin position="82"/>
        <end position="104"/>
    </location>
</feature>
<accession>A0A2H0BTB8</accession>
<gene>
    <name evidence="3" type="ORF">COX00_00510</name>
</gene>
<dbReference type="EMBL" id="PCSZ01000012">
    <property type="protein sequence ID" value="PIP60936.1"/>
    <property type="molecule type" value="Genomic_DNA"/>
</dbReference>
<proteinExistence type="predicted"/>
<evidence type="ECO:0008006" key="5">
    <source>
        <dbReference type="Google" id="ProtNLM"/>
    </source>
</evidence>
<keyword evidence="2" id="KW-1133">Transmembrane helix</keyword>
<evidence type="ECO:0000256" key="2">
    <source>
        <dbReference type="SAM" id="Phobius"/>
    </source>
</evidence>
<evidence type="ECO:0000313" key="4">
    <source>
        <dbReference type="Proteomes" id="UP000231581"/>
    </source>
</evidence>
<feature type="compositionally biased region" description="Basic and acidic residues" evidence="1">
    <location>
        <begin position="1"/>
        <end position="10"/>
    </location>
</feature>
<evidence type="ECO:0000313" key="3">
    <source>
        <dbReference type="EMBL" id="PIP60936.1"/>
    </source>
</evidence>
<sequence>MTAQKPENKKPKTPKKPIPPPPSRPWTLAKFSFDKKKKSAATKNSEAEKEREIEESLESIYLSDGDDLTKISRKKTHRVRRFILWAIGLLATTSVLAWAGLLFFQPDHAGGGDQLALAINAPISVTIGKEETFTVHWKNQSMEIVRNAEVRLSFPGEFTLTQAEPKPTSQESKSWSLGILSPGDEGQIKVQGIFLGEIGAQSAMQVIATFRPSGSDRDYDALATATFTYDQTVVESQLILPPKVVAGDDANIVYRIQNHSDRELTHLLAHIVLPEGFVPSASSTWRVLEDGSGLEWPLESLPAETTTTVSVQGAFASGSAGNLSVQASVGTKALTNSFLAMSRAEGTISVLAGDLGLTFVVNGSNTDRTIQPGDPLRITIGYSNISPEDLGNVEVKLGFESVVNGASTTGTTLLNWSELEDSQGGVSSTRPRIQTIQYDRDVIPLLKKMAPQQEGTIEVAIPSLRVASGTQDAAIRLTVEGRVKTVGKDEVNRSIRTKPVLLRYRTDADVSVQANYFTEEGAPVGSGPLPPVVGETTAYRVTWKLEKHLHELSDIKVSAVLPQTAAWSGKTLVSAGNVSYDEASRTVTWALNRMPAAVSDLEVSFEVQITPAELDVGRFAQLLGETHVEANDADVSEQLLRSKPPLSTDLQNDEGARGKGVVRARE</sequence>
<keyword evidence="2" id="KW-0812">Transmembrane</keyword>
<comment type="caution">
    <text evidence="3">The sequence shown here is derived from an EMBL/GenBank/DDBJ whole genome shotgun (WGS) entry which is preliminary data.</text>
</comment>
<dbReference type="Proteomes" id="UP000231581">
    <property type="component" value="Unassembled WGS sequence"/>
</dbReference>
<feature type="region of interest" description="Disordered" evidence="1">
    <location>
        <begin position="634"/>
        <end position="666"/>
    </location>
</feature>
<protein>
    <recommendedName>
        <fullName evidence="5">DUF11 domain-containing protein</fullName>
    </recommendedName>
</protein>
<keyword evidence="2" id="KW-0472">Membrane</keyword>
<name>A0A2H0BTB8_9BACT</name>
<dbReference type="Gene3D" id="2.60.40.1170">
    <property type="entry name" value="Mu homology domain, subdomain B"/>
    <property type="match status" value="1"/>
</dbReference>
<dbReference type="AlphaFoldDB" id="A0A2H0BTB8"/>
<organism evidence="3 4">
    <name type="scientific">Candidatus Uhrbacteria bacterium CG22_combo_CG10-13_8_21_14_all_47_17</name>
    <dbReference type="NCBI Taxonomy" id="1975041"/>
    <lineage>
        <taxon>Bacteria</taxon>
        <taxon>Candidatus Uhriibacteriota</taxon>
    </lineage>
</organism>